<dbReference type="PaxDb" id="30732-ENSOMEP00000016466"/>
<evidence type="ECO:0000256" key="4">
    <source>
        <dbReference type="ARBA" id="ARBA00022893"/>
    </source>
</evidence>
<dbReference type="GO" id="GO:0016918">
    <property type="term" value="F:retinal binding"/>
    <property type="evidence" value="ECO:0007669"/>
    <property type="project" value="UniProtKB-KW"/>
</dbReference>
<comment type="similarity">
    <text evidence="2">Belongs to the calycin superfamily. Fatty-acid binding protein (FABP) family.</text>
</comment>
<dbReference type="Gene3D" id="2.40.128.20">
    <property type="match status" value="1"/>
</dbReference>
<evidence type="ECO:0000256" key="6">
    <source>
        <dbReference type="ARBA" id="ARBA00030108"/>
    </source>
</evidence>
<evidence type="ECO:0000259" key="7">
    <source>
        <dbReference type="Pfam" id="PF00061"/>
    </source>
</evidence>
<dbReference type="InterPro" id="IPR012674">
    <property type="entry name" value="Calycin"/>
</dbReference>
<dbReference type="AlphaFoldDB" id="A0A3B3CF65"/>
<evidence type="ECO:0000256" key="5">
    <source>
        <dbReference type="ARBA" id="ARBA00023072"/>
    </source>
</evidence>
<reference evidence="8" key="2">
    <citation type="submission" date="2025-09" db="UniProtKB">
        <authorList>
            <consortium name="Ensembl"/>
        </authorList>
    </citation>
    <scope>IDENTIFICATION</scope>
</reference>
<evidence type="ECO:0000256" key="2">
    <source>
        <dbReference type="ARBA" id="ARBA00008390"/>
    </source>
</evidence>
<name>A0A3B3CF65_ORYME</name>
<dbReference type="CDD" id="cd19442">
    <property type="entry name" value="CRBP"/>
    <property type="match status" value="1"/>
</dbReference>
<reference evidence="8" key="1">
    <citation type="submission" date="2025-08" db="UniProtKB">
        <authorList>
            <consortium name="Ensembl"/>
        </authorList>
    </citation>
    <scope>IDENTIFICATION</scope>
</reference>
<dbReference type="Ensembl" id="ENSOMET00000024942.1">
    <property type="protein sequence ID" value="ENSOMEP00000016466.1"/>
    <property type="gene ID" value="ENSOMEG00000018095.1"/>
</dbReference>
<protein>
    <recommendedName>
        <fullName evidence="3">Cellular retinoic acid-binding protein 1</fullName>
    </recommendedName>
    <alternativeName>
        <fullName evidence="6">Cellular retinoic acid-binding protein I</fullName>
    </alternativeName>
</protein>
<keyword evidence="9" id="KW-1185">Reference proteome</keyword>
<sequence length="201" mass="23089">MNPDRELVSLSLSPLKQLPSCSSPISRFHSSKGLCPRARGRIKAEGRRAPFPFLTLSKVYRPPRIIMPPDISGKWILETNDRLEDYMKALNIDFATRKIALALSQTKLITQDGDKFTIKTCSTFRNYEISFTVGVEFDEHTVGLDNRHVKSLIKWEGDELVCTQTGQKANRGWKHWIQEEKLYLELTCEDAVCLQVFKKKE</sequence>
<comment type="function">
    <text evidence="1">Cytosolic CRABPs may regulate the access of retinoic acid to the nuclear retinoic acid receptors.</text>
</comment>
<dbReference type="InterPro" id="IPR000566">
    <property type="entry name" value="Lipocln_cytosolic_FA-bd_dom"/>
</dbReference>
<keyword evidence="5" id="KW-0683">Retinol-binding</keyword>
<dbReference type="InterPro" id="IPR000463">
    <property type="entry name" value="Fatty_acid-bd"/>
</dbReference>
<evidence type="ECO:0000313" key="9">
    <source>
        <dbReference type="Proteomes" id="UP000261560"/>
    </source>
</evidence>
<dbReference type="Proteomes" id="UP000261560">
    <property type="component" value="Unplaced"/>
</dbReference>
<feature type="domain" description="Lipocalin/cytosolic fatty-acid binding" evidence="7">
    <location>
        <begin position="72"/>
        <end position="199"/>
    </location>
</feature>
<dbReference type="PRINTS" id="PR00178">
    <property type="entry name" value="FATTYACIDBP"/>
</dbReference>
<keyword evidence="4" id="KW-0845">Vitamin A</keyword>
<dbReference type="InterPro" id="IPR031259">
    <property type="entry name" value="ILBP"/>
</dbReference>
<dbReference type="SUPFAM" id="SSF50814">
    <property type="entry name" value="Lipocalins"/>
    <property type="match status" value="1"/>
</dbReference>
<dbReference type="GO" id="GO:0019841">
    <property type="term" value="F:retinol binding"/>
    <property type="evidence" value="ECO:0007669"/>
    <property type="project" value="UniProtKB-KW"/>
</dbReference>
<dbReference type="Pfam" id="PF00061">
    <property type="entry name" value="Lipocalin"/>
    <property type="match status" value="1"/>
</dbReference>
<dbReference type="PANTHER" id="PTHR11955">
    <property type="entry name" value="FATTY ACID BINDING PROTEIN"/>
    <property type="match status" value="1"/>
</dbReference>
<evidence type="ECO:0000256" key="3">
    <source>
        <dbReference type="ARBA" id="ARBA00013592"/>
    </source>
</evidence>
<proteinExistence type="inferred from homology"/>
<dbReference type="GeneTree" id="ENSGT00940000160165"/>
<dbReference type="STRING" id="30732.ENSOMEP00000016466"/>
<evidence type="ECO:0000313" key="8">
    <source>
        <dbReference type="Ensembl" id="ENSOMEP00000016466.1"/>
    </source>
</evidence>
<accession>A0A3B3CF65</accession>
<evidence type="ECO:0000256" key="1">
    <source>
        <dbReference type="ARBA" id="ARBA00003699"/>
    </source>
</evidence>
<organism evidence="8 9">
    <name type="scientific">Oryzias melastigma</name>
    <name type="common">Marine medaka</name>
    <dbReference type="NCBI Taxonomy" id="30732"/>
    <lineage>
        <taxon>Eukaryota</taxon>
        <taxon>Metazoa</taxon>
        <taxon>Chordata</taxon>
        <taxon>Craniata</taxon>
        <taxon>Vertebrata</taxon>
        <taxon>Euteleostomi</taxon>
        <taxon>Actinopterygii</taxon>
        <taxon>Neopterygii</taxon>
        <taxon>Teleostei</taxon>
        <taxon>Neoteleostei</taxon>
        <taxon>Acanthomorphata</taxon>
        <taxon>Ovalentaria</taxon>
        <taxon>Atherinomorphae</taxon>
        <taxon>Beloniformes</taxon>
        <taxon>Adrianichthyidae</taxon>
        <taxon>Oryziinae</taxon>
        <taxon>Oryzias</taxon>
    </lineage>
</organism>
<dbReference type="FunFam" id="2.40.128.20:FF:000001">
    <property type="entry name" value="Fatty acid-binding protein, adipocyte"/>
    <property type="match status" value="1"/>
</dbReference>